<evidence type="ECO:0000256" key="2">
    <source>
        <dbReference type="SAM" id="SignalP"/>
    </source>
</evidence>
<dbReference type="Proteomes" id="UP000469452">
    <property type="component" value="Unassembled WGS sequence"/>
</dbReference>
<dbReference type="GO" id="GO:0005737">
    <property type="term" value="C:cytoplasm"/>
    <property type="evidence" value="ECO:0007669"/>
    <property type="project" value="TreeGrafter"/>
</dbReference>
<reference evidence="4 5" key="1">
    <citation type="submission" date="2019-06" db="EMBL/GenBank/DDBJ databases">
        <title>Genomics analysis of Aphanomyces spp. identifies a new class of oomycete effector associated with host adaptation.</title>
        <authorList>
            <person name="Gaulin E."/>
        </authorList>
    </citation>
    <scope>NUCLEOTIDE SEQUENCE [LARGE SCALE GENOMIC DNA]</scope>
    <source>
        <strain evidence="4 5">E</strain>
    </source>
</reference>
<evidence type="ECO:0000313" key="5">
    <source>
        <dbReference type="Proteomes" id="UP000469452"/>
    </source>
</evidence>
<organism evidence="4 5">
    <name type="scientific">Aphanomyces astaci</name>
    <name type="common">Crayfish plague agent</name>
    <dbReference type="NCBI Taxonomy" id="112090"/>
    <lineage>
        <taxon>Eukaryota</taxon>
        <taxon>Sar</taxon>
        <taxon>Stramenopiles</taxon>
        <taxon>Oomycota</taxon>
        <taxon>Saprolegniomycetes</taxon>
        <taxon>Saprolegniales</taxon>
        <taxon>Verrucalvaceae</taxon>
        <taxon>Aphanomyces</taxon>
    </lineage>
</organism>
<protein>
    <recommendedName>
        <fullName evidence="3">Glutaredoxin domain-containing protein</fullName>
    </recommendedName>
</protein>
<accession>A0A6A5A389</accession>
<dbReference type="PRINTS" id="PR00160">
    <property type="entry name" value="GLUTAREDOXIN"/>
</dbReference>
<dbReference type="InterPro" id="IPR002109">
    <property type="entry name" value="Glutaredoxin"/>
</dbReference>
<dbReference type="GO" id="GO:0033897">
    <property type="term" value="F:ribonuclease T2 activity"/>
    <property type="evidence" value="ECO:0007669"/>
    <property type="project" value="InterPro"/>
</dbReference>
<dbReference type="InterPro" id="IPR036249">
    <property type="entry name" value="Thioredoxin-like_sf"/>
</dbReference>
<evidence type="ECO:0000259" key="3">
    <source>
        <dbReference type="Pfam" id="PF00462"/>
    </source>
</evidence>
<dbReference type="AlphaFoldDB" id="A0A6A5A389"/>
<comment type="caution">
    <text evidence="4">The sequence shown here is derived from an EMBL/GenBank/DDBJ whole genome shotgun (WGS) entry which is preliminary data.</text>
</comment>
<keyword evidence="2" id="KW-0732">Signal</keyword>
<dbReference type="GO" id="GO:0015038">
    <property type="term" value="F:glutathione disulfide oxidoreductase activity"/>
    <property type="evidence" value="ECO:0007669"/>
    <property type="project" value="TreeGrafter"/>
</dbReference>
<dbReference type="PROSITE" id="PS51354">
    <property type="entry name" value="GLUTAREDOXIN_2"/>
    <property type="match status" value="1"/>
</dbReference>
<feature type="chain" id="PRO_5025535014" description="Glutaredoxin domain-containing protein" evidence="2">
    <location>
        <begin position="20"/>
        <end position="457"/>
    </location>
</feature>
<dbReference type="EMBL" id="VJMI01016095">
    <property type="protein sequence ID" value="KAF0721256.1"/>
    <property type="molecule type" value="Genomic_DNA"/>
</dbReference>
<dbReference type="PANTHER" id="PTHR45694:SF18">
    <property type="entry name" value="GLUTAREDOXIN-1-RELATED"/>
    <property type="match status" value="1"/>
</dbReference>
<dbReference type="GO" id="GO:0034599">
    <property type="term" value="P:cellular response to oxidative stress"/>
    <property type="evidence" value="ECO:0007669"/>
    <property type="project" value="TreeGrafter"/>
</dbReference>
<dbReference type="PANTHER" id="PTHR45694">
    <property type="entry name" value="GLUTAREDOXIN 2"/>
    <property type="match status" value="1"/>
</dbReference>
<dbReference type="InterPro" id="IPR036430">
    <property type="entry name" value="RNase_T2-like_sf"/>
</dbReference>
<sequence>MVMAKSMLLVAATLELAVADFPPSWGVQDVWVHTSTWYAGRCTCLCQPLCSHPSDIMRTNLVSGGLIPRFNNYSVPRCDDYGKYYASSAISAVGQTHLKNYFPVGFSRDLENMWSPSAPEGNQGTFAYPCGGLKDASYLLTVVQLAQRLKAPKVITDNIGKEVKVSDLRAAFKQDWGADVVLQCLDGAFTDVLTCWSKGPAMVGSGEVFPSKIQGCSPQIAATDECTNATTKILAFSIPTKAPVTDAPSDAPVTTAVVPVTTTMTPKSTTVTPNSTTVTPNSTTVTPKSTTVTPKSTTVTPNSTTVTPNSTTVTPHPTTVTPNSTTAPTPTPTEVPSEVDIWTKFYARNARCAIFGEEGCTYCAAAKALLKQKKAKYDYFGVWMDNPNHIPSGMDVYYSLLRLTKKDSLPNVWIGGKFIGGFDDLKALNASGTLNQLLKDAKCLQNTTNITSVFGYE</sequence>
<name>A0A6A5A389_APHAT</name>
<proteinExistence type="predicted"/>
<evidence type="ECO:0000313" key="4">
    <source>
        <dbReference type="EMBL" id="KAF0721256.1"/>
    </source>
</evidence>
<evidence type="ECO:0000256" key="1">
    <source>
        <dbReference type="SAM" id="MobiDB-lite"/>
    </source>
</evidence>
<dbReference type="VEuPathDB" id="FungiDB:H257_08932"/>
<feature type="region of interest" description="Disordered" evidence="1">
    <location>
        <begin position="265"/>
        <end position="335"/>
    </location>
</feature>
<dbReference type="SUPFAM" id="SSF52833">
    <property type="entry name" value="Thioredoxin-like"/>
    <property type="match status" value="1"/>
</dbReference>
<dbReference type="GO" id="GO:0003723">
    <property type="term" value="F:RNA binding"/>
    <property type="evidence" value="ECO:0007669"/>
    <property type="project" value="InterPro"/>
</dbReference>
<dbReference type="Pfam" id="PF00462">
    <property type="entry name" value="Glutaredoxin"/>
    <property type="match status" value="1"/>
</dbReference>
<feature type="signal peptide" evidence="2">
    <location>
        <begin position="1"/>
        <end position="19"/>
    </location>
</feature>
<dbReference type="Gene3D" id="3.40.30.10">
    <property type="entry name" value="Glutaredoxin"/>
    <property type="match status" value="1"/>
</dbReference>
<dbReference type="SUPFAM" id="SSF55895">
    <property type="entry name" value="Ribonuclease Rh-like"/>
    <property type="match status" value="1"/>
</dbReference>
<feature type="domain" description="Glutaredoxin" evidence="3">
    <location>
        <begin position="354"/>
        <end position="419"/>
    </location>
</feature>
<dbReference type="InterPro" id="IPR014025">
    <property type="entry name" value="Glutaredoxin_subgr"/>
</dbReference>
<dbReference type="Gene3D" id="3.90.730.10">
    <property type="entry name" value="Ribonuclease T2-like"/>
    <property type="match status" value="1"/>
</dbReference>
<gene>
    <name evidence="4" type="ORF">AaE_010115</name>
</gene>